<protein>
    <submittedName>
        <fullName evidence="3">Uncharacterized protein</fullName>
    </submittedName>
</protein>
<feature type="compositionally biased region" description="Polar residues" evidence="1">
    <location>
        <begin position="146"/>
        <end position="159"/>
    </location>
</feature>
<dbReference type="Proteomes" id="UP000783686">
    <property type="component" value="Unassembled WGS sequence"/>
</dbReference>
<keyword evidence="4" id="KW-1185">Reference proteome</keyword>
<evidence type="ECO:0000313" key="4">
    <source>
        <dbReference type="Proteomes" id="UP000614601"/>
    </source>
</evidence>
<keyword evidence="2" id="KW-0472">Membrane</keyword>
<proteinExistence type="predicted"/>
<dbReference type="Proteomes" id="UP000614601">
    <property type="component" value="Unassembled WGS sequence"/>
</dbReference>
<organism evidence="3 4">
    <name type="scientific">Bursaphelenchus okinawaensis</name>
    <dbReference type="NCBI Taxonomy" id="465554"/>
    <lineage>
        <taxon>Eukaryota</taxon>
        <taxon>Metazoa</taxon>
        <taxon>Ecdysozoa</taxon>
        <taxon>Nematoda</taxon>
        <taxon>Chromadorea</taxon>
        <taxon>Rhabditida</taxon>
        <taxon>Tylenchina</taxon>
        <taxon>Tylenchomorpha</taxon>
        <taxon>Aphelenchoidea</taxon>
        <taxon>Aphelenchoididae</taxon>
        <taxon>Bursaphelenchus</taxon>
    </lineage>
</organism>
<name>A0A811JQZ3_9BILA</name>
<feature type="region of interest" description="Disordered" evidence="1">
    <location>
        <begin position="123"/>
        <end position="220"/>
    </location>
</feature>
<evidence type="ECO:0000313" key="3">
    <source>
        <dbReference type="EMBL" id="CAD5205745.1"/>
    </source>
</evidence>
<dbReference type="OrthoDB" id="10589355at2759"/>
<dbReference type="EMBL" id="CAJFCW020000001">
    <property type="protein sequence ID" value="CAG9079005.1"/>
    <property type="molecule type" value="Genomic_DNA"/>
</dbReference>
<keyword evidence="2" id="KW-1133">Transmembrane helix</keyword>
<gene>
    <name evidence="3" type="ORF">BOKJ2_LOCUS429</name>
</gene>
<dbReference type="EMBL" id="CAJFDH010000001">
    <property type="protein sequence ID" value="CAD5205745.1"/>
    <property type="molecule type" value="Genomic_DNA"/>
</dbReference>
<sequence length="220" mass="24722">MTGQCLNGFETLSPYFHYYLSAIIAFCAGIVVIIAYTVLECRRKKTFYGVEDKMEEEELLREREKSIKNRPTEMKIVRSREAEDASSNGIRVLVKAKKRSHRGSLIRDYTPAFAPTPLIDSYMRRSTRHGSPDLKMLQGYSREATSRPQGSENAKTTVKSKPARPLSQNATSKGRAKFSKEHTTGRMGPAPASVDSPKTNLLKSDKKKETTKATQSQKLD</sequence>
<evidence type="ECO:0000256" key="1">
    <source>
        <dbReference type="SAM" id="MobiDB-lite"/>
    </source>
</evidence>
<feature type="transmembrane region" description="Helical" evidence="2">
    <location>
        <begin position="16"/>
        <end position="39"/>
    </location>
</feature>
<evidence type="ECO:0000256" key="2">
    <source>
        <dbReference type="SAM" id="Phobius"/>
    </source>
</evidence>
<keyword evidence="2" id="KW-0812">Transmembrane</keyword>
<dbReference type="AlphaFoldDB" id="A0A811JQZ3"/>
<comment type="caution">
    <text evidence="3">The sequence shown here is derived from an EMBL/GenBank/DDBJ whole genome shotgun (WGS) entry which is preliminary data.</text>
</comment>
<reference evidence="3" key="1">
    <citation type="submission" date="2020-09" db="EMBL/GenBank/DDBJ databases">
        <authorList>
            <person name="Kikuchi T."/>
        </authorList>
    </citation>
    <scope>NUCLEOTIDE SEQUENCE</scope>
    <source>
        <strain evidence="3">SH1</strain>
    </source>
</reference>
<accession>A0A811JQZ3</accession>